<dbReference type="InterPro" id="IPR018110">
    <property type="entry name" value="Mandel_Rmase/mucon_lact_enz_CS"/>
</dbReference>
<sequence>MKIAKIEAIPLAAPFTFRAKGHAWRGRDYGALELLLVRVETEDGLVGWGESFAYNCQAAVRTALQEMIAPIAIGRDARDIAGLLYEIQRVMHLYGRSGVVNYALSGLDIALWDIAARRAGVPLCELFGAASVDSLPAYASLFRYDDPDSAAAAAQAAVAEGYGAVKVHTRGVADVVAVRQALDAAVPVMMDTNCAWLPGEAAEYLRQLQGYDIRWVEEPLYPPEDFETLAELQRRTGQALAIGENACTAYDFQKILRAQAARFVQPSVIKVGGISEFRKVATLAEVYGATLAPHSPYYGPGLLATLHLMAAYPARWGCIEFFMAGVEAFPYGDALVPVNGAFALPRSPGLGLEPSAAFLRDYRVEPATA</sequence>
<dbReference type="InterPro" id="IPR029017">
    <property type="entry name" value="Enolase-like_N"/>
</dbReference>
<evidence type="ECO:0000313" key="6">
    <source>
        <dbReference type="Proteomes" id="UP000318405"/>
    </source>
</evidence>
<gene>
    <name evidence="5" type="ORF">FOZ76_15675</name>
</gene>
<keyword evidence="3" id="KW-0460">Magnesium</keyword>
<dbReference type="SMART" id="SM00922">
    <property type="entry name" value="MR_MLE"/>
    <property type="match status" value="1"/>
</dbReference>
<feature type="domain" description="Mandelate racemase/muconate lactonizing enzyme C-terminal" evidence="4">
    <location>
        <begin position="147"/>
        <end position="239"/>
    </location>
</feature>
<dbReference type="EMBL" id="VLTJ01000029">
    <property type="protein sequence ID" value="TSH92837.1"/>
    <property type="molecule type" value="Genomic_DNA"/>
</dbReference>
<keyword evidence="2" id="KW-0479">Metal-binding</keyword>
<protein>
    <submittedName>
        <fullName evidence="5">Mandelate racemase/muconate lactonizing enzyme family protein</fullName>
    </submittedName>
</protein>
<dbReference type="Pfam" id="PF13378">
    <property type="entry name" value="MR_MLE_C"/>
    <property type="match status" value="1"/>
</dbReference>
<keyword evidence="6" id="KW-1185">Reference proteome</keyword>
<dbReference type="GO" id="GO:0009063">
    <property type="term" value="P:amino acid catabolic process"/>
    <property type="evidence" value="ECO:0007669"/>
    <property type="project" value="InterPro"/>
</dbReference>
<dbReference type="InterPro" id="IPR029065">
    <property type="entry name" value="Enolase_C-like"/>
</dbReference>
<dbReference type="PROSITE" id="PS00909">
    <property type="entry name" value="MR_MLE_2"/>
    <property type="match status" value="1"/>
</dbReference>
<evidence type="ECO:0000256" key="3">
    <source>
        <dbReference type="ARBA" id="ARBA00022842"/>
    </source>
</evidence>
<dbReference type="InterPro" id="IPR036849">
    <property type="entry name" value="Enolase-like_C_sf"/>
</dbReference>
<dbReference type="InterPro" id="IPR046945">
    <property type="entry name" value="RHMD-like"/>
</dbReference>
<comment type="caution">
    <text evidence="5">The sequence shown here is derived from an EMBL/GenBank/DDBJ whole genome shotgun (WGS) entry which is preliminary data.</text>
</comment>
<dbReference type="Gene3D" id="3.20.20.120">
    <property type="entry name" value="Enolase-like C-terminal domain"/>
    <property type="match status" value="1"/>
</dbReference>
<dbReference type="PANTHER" id="PTHR13794:SF58">
    <property type="entry name" value="MITOCHONDRIAL ENOLASE SUPERFAMILY MEMBER 1"/>
    <property type="match status" value="1"/>
</dbReference>
<reference evidence="5 6" key="1">
    <citation type="submission" date="2019-07" db="EMBL/GenBank/DDBJ databases">
        <title>Qingshengfaniella alkalisoli gen. nov., sp. nov., isolated from saline soil.</title>
        <authorList>
            <person name="Xu L."/>
            <person name="Huang X.-X."/>
            <person name="Sun J.-Q."/>
        </authorList>
    </citation>
    <scope>NUCLEOTIDE SEQUENCE [LARGE SCALE GENOMIC DNA]</scope>
    <source>
        <strain evidence="5 6">DSM 27279</strain>
    </source>
</reference>
<dbReference type="GO" id="GO:0016052">
    <property type="term" value="P:carbohydrate catabolic process"/>
    <property type="evidence" value="ECO:0007669"/>
    <property type="project" value="TreeGrafter"/>
</dbReference>
<evidence type="ECO:0000259" key="4">
    <source>
        <dbReference type="SMART" id="SM00922"/>
    </source>
</evidence>
<dbReference type="PANTHER" id="PTHR13794">
    <property type="entry name" value="ENOLASE SUPERFAMILY, MANDELATE RACEMASE"/>
    <property type="match status" value="1"/>
</dbReference>
<dbReference type="SUPFAM" id="SSF51604">
    <property type="entry name" value="Enolase C-terminal domain-like"/>
    <property type="match status" value="1"/>
</dbReference>
<dbReference type="SFLD" id="SFLDS00001">
    <property type="entry name" value="Enolase"/>
    <property type="match status" value="1"/>
</dbReference>
<dbReference type="Pfam" id="PF02746">
    <property type="entry name" value="MR_MLE_N"/>
    <property type="match status" value="1"/>
</dbReference>
<dbReference type="Gene3D" id="3.30.390.10">
    <property type="entry name" value="Enolase-like, N-terminal domain"/>
    <property type="match status" value="1"/>
</dbReference>
<dbReference type="RefSeq" id="WP_143949203.1">
    <property type="nucleotide sequence ID" value="NZ_BAABMB010000001.1"/>
</dbReference>
<dbReference type="InterPro" id="IPR013341">
    <property type="entry name" value="Mandelate_racemase_N_dom"/>
</dbReference>
<evidence type="ECO:0000256" key="2">
    <source>
        <dbReference type="ARBA" id="ARBA00022723"/>
    </source>
</evidence>
<evidence type="ECO:0000313" key="5">
    <source>
        <dbReference type="EMBL" id="TSH92837.1"/>
    </source>
</evidence>
<evidence type="ECO:0000256" key="1">
    <source>
        <dbReference type="ARBA" id="ARBA00001946"/>
    </source>
</evidence>
<name>A0A556AIX5_9BURK</name>
<proteinExistence type="predicted"/>
<comment type="cofactor">
    <cofactor evidence="1">
        <name>Mg(2+)</name>
        <dbReference type="ChEBI" id="CHEBI:18420"/>
    </cofactor>
</comment>
<dbReference type="PROSITE" id="PS00908">
    <property type="entry name" value="MR_MLE_1"/>
    <property type="match status" value="1"/>
</dbReference>
<dbReference type="Proteomes" id="UP000318405">
    <property type="component" value="Unassembled WGS sequence"/>
</dbReference>
<dbReference type="InterPro" id="IPR013342">
    <property type="entry name" value="Mandelate_racemase_C"/>
</dbReference>
<organism evidence="5 6">
    <name type="scientific">Verticiella sediminum</name>
    <dbReference type="NCBI Taxonomy" id="1247510"/>
    <lineage>
        <taxon>Bacteria</taxon>
        <taxon>Pseudomonadati</taxon>
        <taxon>Pseudomonadota</taxon>
        <taxon>Betaproteobacteria</taxon>
        <taxon>Burkholderiales</taxon>
        <taxon>Alcaligenaceae</taxon>
        <taxon>Verticiella</taxon>
    </lineage>
</organism>
<dbReference type="AlphaFoldDB" id="A0A556AIX5"/>
<dbReference type="GO" id="GO:0016836">
    <property type="term" value="F:hydro-lyase activity"/>
    <property type="evidence" value="ECO:0007669"/>
    <property type="project" value="TreeGrafter"/>
</dbReference>
<accession>A0A556AIX5</accession>
<dbReference type="CDD" id="cd03316">
    <property type="entry name" value="MR_like"/>
    <property type="match status" value="1"/>
</dbReference>
<dbReference type="GO" id="GO:0000287">
    <property type="term" value="F:magnesium ion binding"/>
    <property type="evidence" value="ECO:0007669"/>
    <property type="project" value="TreeGrafter"/>
</dbReference>
<dbReference type="SUPFAM" id="SSF54826">
    <property type="entry name" value="Enolase N-terminal domain-like"/>
    <property type="match status" value="1"/>
</dbReference>
<dbReference type="OrthoDB" id="8609034at2"/>